<evidence type="ECO:0000313" key="1">
    <source>
        <dbReference type="EMBL" id="KAH3679313.1"/>
    </source>
</evidence>
<protein>
    <submittedName>
        <fullName evidence="1">Uncharacterized protein</fullName>
    </submittedName>
</protein>
<accession>A0A9P8PVY7</accession>
<proteinExistence type="predicted"/>
<reference evidence="1" key="1">
    <citation type="journal article" date="2021" name="Open Biol.">
        <title>Shared evolutionary footprints suggest mitochondrial oxidative damage underlies multiple complex I losses in fungi.</title>
        <authorList>
            <person name="Schikora-Tamarit M.A."/>
            <person name="Marcet-Houben M."/>
            <person name="Nosek J."/>
            <person name="Gabaldon T."/>
        </authorList>
    </citation>
    <scope>NUCLEOTIDE SEQUENCE</scope>
    <source>
        <strain evidence="1">CBS2887</strain>
    </source>
</reference>
<keyword evidence="2" id="KW-1185">Reference proteome</keyword>
<reference evidence="1" key="2">
    <citation type="submission" date="2021-01" db="EMBL/GenBank/DDBJ databases">
        <authorList>
            <person name="Schikora-Tamarit M.A."/>
        </authorList>
    </citation>
    <scope>NUCLEOTIDE SEQUENCE</scope>
    <source>
        <strain evidence="1">CBS2887</strain>
    </source>
</reference>
<comment type="caution">
    <text evidence="1">The sequence shown here is derived from an EMBL/GenBank/DDBJ whole genome shotgun (WGS) entry which is preliminary data.</text>
</comment>
<evidence type="ECO:0000313" key="2">
    <source>
        <dbReference type="Proteomes" id="UP000774326"/>
    </source>
</evidence>
<dbReference type="EMBL" id="JAEUBG010004958">
    <property type="protein sequence ID" value="KAH3679313.1"/>
    <property type="molecule type" value="Genomic_DNA"/>
</dbReference>
<sequence length="122" mass="13814">MEQSTVTDRILIIIPRVPLENLPSQTTTTVIRVPSISHGIENRFHDSDPPESLIIVTFCSRLIQWNIIPVITNLRQQTLNSDVDKGVILHIEPVINHRTPGTTGFPPLLDRDEVMRYPLMLG</sequence>
<gene>
    <name evidence="1" type="ORF">WICPIJ_008639</name>
</gene>
<organism evidence="1 2">
    <name type="scientific">Wickerhamomyces pijperi</name>
    <name type="common">Yeast</name>
    <name type="synonym">Pichia pijperi</name>
    <dbReference type="NCBI Taxonomy" id="599730"/>
    <lineage>
        <taxon>Eukaryota</taxon>
        <taxon>Fungi</taxon>
        <taxon>Dikarya</taxon>
        <taxon>Ascomycota</taxon>
        <taxon>Saccharomycotina</taxon>
        <taxon>Saccharomycetes</taxon>
        <taxon>Phaffomycetales</taxon>
        <taxon>Wickerhamomycetaceae</taxon>
        <taxon>Wickerhamomyces</taxon>
    </lineage>
</organism>
<dbReference type="AlphaFoldDB" id="A0A9P8PVY7"/>
<name>A0A9P8PVY7_WICPI</name>
<dbReference type="Proteomes" id="UP000774326">
    <property type="component" value="Unassembled WGS sequence"/>
</dbReference>